<keyword evidence="2" id="KW-1185">Reference proteome</keyword>
<dbReference type="Proteomes" id="UP000075737">
    <property type="component" value="Unassembled WGS sequence"/>
</dbReference>
<dbReference type="InterPro" id="IPR020256">
    <property type="entry name" value="Spore_coat_CotJA"/>
</dbReference>
<dbReference type="EMBL" id="LOHZ01000040">
    <property type="protein sequence ID" value="KYO64786.1"/>
    <property type="molecule type" value="Genomic_DNA"/>
</dbReference>
<reference evidence="1 2" key="1">
    <citation type="submission" date="2015-12" db="EMBL/GenBank/DDBJ databases">
        <title>Draft genome of Thermovenabulum gondwanense isolated from a red thermophilic microbial mat colonisisng an outflow channel of a bore well.</title>
        <authorList>
            <person name="Patel B.K."/>
        </authorList>
    </citation>
    <scope>NUCLEOTIDE SEQUENCE [LARGE SCALE GENOMIC DNA]</scope>
    <source>
        <strain evidence="1 2">R270</strain>
    </source>
</reference>
<dbReference type="Pfam" id="PF11007">
    <property type="entry name" value="CotJA"/>
    <property type="match status" value="1"/>
</dbReference>
<evidence type="ECO:0000313" key="2">
    <source>
        <dbReference type="Proteomes" id="UP000075737"/>
    </source>
</evidence>
<dbReference type="PATRIC" id="fig|520767.4.peg.1967"/>
<gene>
    <name evidence="1" type="ORF">ATZ99_18440</name>
</gene>
<organism evidence="1 2">
    <name type="scientific">Thermovenabulum gondwanense</name>
    <dbReference type="NCBI Taxonomy" id="520767"/>
    <lineage>
        <taxon>Bacteria</taxon>
        <taxon>Bacillati</taxon>
        <taxon>Bacillota</taxon>
        <taxon>Clostridia</taxon>
        <taxon>Thermosediminibacterales</taxon>
        <taxon>Thermosediminibacteraceae</taxon>
        <taxon>Thermovenabulum</taxon>
    </lineage>
</organism>
<sequence length="54" mass="6438">MSESKKGFYIDIKLAQVYILMQMYGETFEIRTALRNGTLFPELYRPFPPQTFQE</sequence>
<evidence type="ECO:0008006" key="3">
    <source>
        <dbReference type="Google" id="ProtNLM"/>
    </source>
</evidence>
<accession>A0A161QA03</accession>
<dbReference type="STRING" id="520767.ATZ99_18440"/>
<protein>
    <recommendedName>
        <fullName evidence="3">Spore coat associated protein JA (CotJA)</fullName>
    </recommendedName>
</protein>
<evidence type="ECO:0000313" key="1">
    <source>
        <dbReference type="EMBL" id="KYO64786.1"/>
    </source>
</evidence>
<proteinExistence type="predicted"/>
<comment type="caution">
    <text evidence="1">The sequence shown here is derived from an EMBL/GenBank/DDBJ whole genome shotgun (WGS) entry which is preliminary data.</text>
</comment>
<name>A0A161QA03_9FIRM</name>
<dbReference type="RefSeq" id="WP_245641362.1">
    <property type="nucleotide sequence ID" value="NZ_LOHZ01000040.1"/>
</dbReference>
<dbReference type="AlphaFoldDB" id="A0A161QA03"/>